<evidence type="ECO:0000256" key="1">
    <source>
        <dbReference type="ARBA" id="ARBA00009437"/>
    </source>
</evidence>
<name>A0A1I6SRZ8_9RHOB</name>
<dbReference type="Pfam" id="PF00126">
    <property type="entry name" value="HTH_1"/>
    <property type="match status" value="1"/>
</dbReference>
<dbReference type="InterPro" id="IPR000847">
    <property type="entry name" value="LysR_HTH_N"/>
</dbReference>
<evidence type="ECO:0000313" key="9">
    <source>
        <dbReference type="Proteomes" id="UP000199392"/>
    </source>
</evidence>
<dbReference type="PANTHER" id="PTHR30126">
    <property type="entry name" value="HTH-TYPE TRANSCRIPTIONAL REGULATOR"/>
    <property type="match status" value="1"/>
</dbReference>
<evidence type="ECO:0000256" key="4">
    <source>
        <dbReference type="ARBA" id="ARBA00023163"/>
    </source>
</evidence>
<dbReference type="Proteomes" id="UP000199392">
    <property type="component" value="Unassembled WGS sequence"/>
</dbReference>
<dbReference type="InterPro" id="IPR036390">
    <property type="entry name" value="WH_DNA-bd_sf"/>
</dbReference>
<dbReference type="SUPFAM" id="SSF46785">
    <property type="entry name" value="Winged helix' DNA-binding domain"/>
    <property type="match status" value="1"/>
</dbReference>
<proteinExistence type="inferred from homology"/>
<dbReference type="InterPro" id="IPR005119">
    <property type="entry name" value="LysR_subst-bd"/>
</dbReference>
<dbReference type="Pfam" id="PF03466">
    <property type="entry name" value="LysR_substrate"/>
    <property type="match status" value="1"/>
</dbReference>
<dbReference type="PANTHER" id="PTHR30126:SF5">
    <property type="entry name" value="HTH-TYPE TRANSCRIPTIONAL ACTIVATOR CMPR"/>
    <property type="match status" value="1"/>
</dbReference>
<organism evidence="8 9">
    <name type="scientific">Alloyangia pacifica</name>
    <dbReference type="NCBI Taxonomy" id="311180"/>
    <lineage>
        <taxon>Bacteria</taxon>
        <taxon>Pseudomonadati</taxon>
        <taxon>Pseudomonadota</taxon>
        <taxon>Alphaproteobacteria</taxon>
        <taxon>Rhodobacterales</taxon>
        <taxon>Roseobacteraceae</taxon>
        <taxon>Alloyangia</taxon>
    </lineage>
</organism>
<protein>
    <recommendedName>
        <fullName evidence="5">HTH-type transcriptional regulator CbbR</fullName>
    </recommendedName>
    <alternativeName>
        <fullName evidence="6">RuBisCO operon transcriptional regulator</fullName>
    </alternativeName>
</protein>
<dbReference type="AlphaFoldDB" id="A0A1I6SRZ8"/>
<feature type="domain" description="HTH lysR-type" evidence="7">
    <location>
        <begin position="7"/>
        <end position="65"/>
    </location>
</feature>
<dbReference type="RefSeq" id="WP_092424120.1">
    <property type="nucleotide sequence ID" value="NZ_FNCL01000005.1"/>
</dbReference>
<dbReference type="Gene3D" id="3.40.190.10">
    <property type="entry name" value="Periplasmic binding protein-like II"/>
    <property type="match status" value="2"/>
</dbReference>
<dbReference type="GO" id="GO:0000976">
    <property type="term" value="F:transcription cis-regulatory region binding"/>
    <property type="evidence" value="ECO:0007669"/>
    <property type="project" value="TreeGrafter"/>
</dbReference>
<keyword evidence="4" id="KW-0804">Transcription</keyword>
<dbReference type="NCBIfam" id="NF045990">
    <property type="entry name" value="TransRegCbbRRhodb"/>
    <property type="match status" value="1"/>
</dbReference>
<evidence type="ECO:0000256" key="2">
    <source>
        <dbReference type="ARBA" id="ARBA00023015"/>
    </source>
</evidence>
<keyword evidence="9" id="KW-1185">Reference proteome</keyword>
<sequence length="324" mass="34679">MRRLASLTLKQLRALEAVERTGSISRASEELGLTAPAVHSQLRALDQTFGCVLLSREGAGKFHATPEGAALLQAWATAEAGFRRALQRIDALQKGMAGSVVLGVVSTGKYFAPGIVARLRKACPEIEIVLEVGNRDTIIAALQDGVLDLAIMGRPPREPAVEALSIGDHPHVLIAPPDHPLAGNGDLTADDVLGETILMREPGSGTRILATRFLDRIGEGKPYARAEMNSNETIKQAVIAGLGIALISYHTVAEELRSGRLVTLDLPGLPIMRHWFLLNRADRPATGATRTVRDFIAAERAGFLPNWPPVRTAAAAPGRDARTE</sequence>
<dbReference type="EMBL" id="FOZW01000005">
    <property type="protein sequence ID" value="SFS79683.1"/>
    <property type="molecule type" value="Genomic_DNA"/>
</dbReference>
<dbReference type="SUPFAM" id="SSF53850">
    <property type="entry name" value="Periplasmic binding protein-like II"/>
    <property type="match status" value="1"/>
</dbReference>
<comment type="similarity">
    <text evidence="1">Belongs to the LysR transcriptional regulatory family.</text>
</comment>
<keyword evidence="2" id="KW-0805">Transcription regulation</keyword>
<dbReference type="PROSITE" id="PS50931">
    <property type="entry name" value="HTH_LYSR"/>
    <property type="match status" value="1"/>
</dbReference>
<dbReference type="Gene3D" id="1.10.10.10">
    <property type="entry name" value="Winged helix-like DNA-binding domain superfamily/Winged helix DNA-binding domain"/>
    <property type="match status" value="1"/>
</dbReference>
<dbReference type="GO" id="GO:0003700">
    <property type="term" value="F:DNA-binding transcription factor activity"/>
    <property type="evidence" value="ECO:0007669"/>
    <property type="project" value="InterPro"/>
</dbReference>
<gene>
    <name evidence="8" type="ORF">SAMN04488050_10516</name>
</gene>
<reference evidence="9" key="1">
    <citation type="submission" date="2016-10" db="EMBL/GenBank/DDBJ databases">
        <authorList>
            <person name="Varghese N."/>
            <person name="Submissions S."/>
        </authorList>
    </citation>
    <scope>NUCLEOTIDE SEQUENCE [LARGE SCALE GENOMIC DNA]</scope>
    <source>
        <strain evidence="9">DSM 26894</strain>
    </source>
</reference>
<keyword evidence="3" id="KW-0238">DNA-binding</keyword>
<evidence type="ECO:0000256" key="3">
    <source>
        <dbReference type="ARBA" id="ARBA00023125"/>
    </source>
</evidence>
<evidence type="ECO:0000259" key="7">
    <source>
        <dbReference type="PROSITE" id="PS50931"/>
    </source>
</evidence>
<dbReference type="InterPro" id="IPR036388">
    <property type="entry name" value="WH-like_DNA-bd_sf"/>
</dbReference>
<evidence type="ECO:0000256" key="5">
    <source>
        <dbReference type="ARBA" id="ARBA00039279"/>
    </source>
</evidence>
<dbReference type="OrthoDB" id="7840053at2"/>
<dbReference type="STRING" id="311180.SAMN04488050_10516"/>
<evidence type="ECO:0000313" key="8">
    <source>
        <dbReference type="EMBL" id="SFS79683.1"/>
    </source>
</evidence>
<evidence type="ECO:0000256" key="6">
    <source>
        <dbReference type="ARBA" id="ARBA00043141"/>
    </source>
</evidence>
<accession>A0A1I6SRZ8</accession>